<gene>
    <name evidence="1" type="ORF">ParaKuw1_00007</name>
</gene>
<sequence length="188" mass="20217">MNTLMLSQMGLSLASSWGQYQSASITADLQERIQAYRNTMSKLSAARSLNAVTVNEARAGDAATQADVMIQQQAMRDQSRQEVDAAAAGVTGNSVEMAARDLRASAGRARFAQKRQHHQQMTDMSNQRTTIAIGAITNQDVQVIPKPSIGSMLLGAGTNLLSIYDSHQPEGSRLLGPNGGRVNDTERL</sequence>
<name>A0AAF0JIR2_9CAUD</name>
<organism evidence="1 2">
    <name type="scientific">Paracoccus phage ParKuw1</name>
    <dbReference type="NCBI Taxonomy" id="3032415"/>
    <lineage>
        <taxon>Viruses</taxon>
        <taxon>Duplodnaviria</taxon>
        <taxon>Heunggongvirae</taxon>
        <taxon>Uroviricota</taxon>
        <taxon>Caudoviricetes</taxon>
        <taxon>Autographivirales</taxon>
        <taxon>Autographivirales incertae sedis</taxon>
        <taxon>Kuwvirus</taxon>
        <taxon>Kuwvirus ParKuw1</taxon>
    </lineage>
</organism>
<protein>
    <submittedName>
        <fullName evidence="1">Internal virion protein</fullName>
    </submittedName>
</protein>
<keyword evidence="2" id="KW-1185">Reference proteome</keyword>
<proteinExistence type="predicted"/>
<dbReference type="InterPro" id="IPR038996">
    <property type="entry name" value="Gp14"/>
</dbReference>
<evidence type="ECO:0000313" key="2">
    <source>
        <dbReference type="Proteomes" id="UP001218881"/>
    </source>
</evidence>
<dbReference type="EMBL" id="OQ376857">
    <property type="protein sequence ID" value="WFG40840.1"/>
    <property type="molecule type" value="Genomic_DNA"/>
</dbReference>
<dbReference type="Pfam" id="PF24072">
    <property type="entry name" value="T7_gp14"/>
    <property type="match status" value="1"/>
</dbReference>
<accession>A0AAF0JIR2</accession>
<dbReference type="Proteomes" id="UP001218881">
    <property type="component" value="Segment"/>
</dbReference>
<evidence type="ECO:0000313" key="1">
    <source>
        <dbReference type="EMBL" id="WFG40840.1"/>
    </source>
</evidence>
<reference evidence="1" key="1">
    <citation type="submission" date="2023-02" db="EMBL/GenBank/DDBJ databases">
        <authorList>
            <person name="Rihtman B."/>
        </authorList>
    </citation>
    <scope>NUCLEOTIDE SEQUENCE</scope>
</reference>